<proteinExistence type="predicted"/>
<reference evidence="1 2" key="1">
    <citation type="journal article" date="2018" name="Front. Plant Sci.">
        <title>Red Clover (Trifolium pratense) and Zigzag Clover (T. medium) - A Picture of Genomic Similarities and Differences.</title>
        <authorList>
            <person name="Dluhosova J."/>
            <person name="Istvanek J."/>
            <person name="Nedelnik J."/>
            <person name="Repkova J."/>
        </authorList>
    </citation>
    <scope>NUCLEOTIDE SEQUENCE [LARGE SCALE GENOMIC DNA]</scope>
    <source>
        <strain evidence="2">cv. 10/8</strain>
        <tissue evidence="1">Leaf</tissue>
    </source>
</reference>
<comment type="caution">
    <text evidence="1">The sequence shown here is derived from an EMBL/GenBank/DDBJ whole genome shotgun (WGS) entry which is preliminary data.</text>
</comment>
<sequence>MYINDCPKRSLHPASCFASFLGRFSFEPLKQNPLLGPSSYP</sequence>
<evidence type="ECO:0000313" key="1">
    <source>
        <dbReference type="EMBL" id="MCI59725.1"/>
    </source>
</evidence>
<evidence type="ECO:0000313" key="2">
    <source>
        <dbReference type="Proteomes" id="UP000265520"/>
    </source>
</evidence>
<feature type="non-terminal residue" evidence="1">
    <location>
        <position position="41"/>
    </location>
</feature>
<dbReference type="AlphaFoldDB" id="A0A392TIH7"/>
<name>A0A392TIH7_9FABA</name>
<accession>A0A392TIH7</accession>
<dbReference type="Proteomes" id="UP000265520">
    <property type="component" value="Unassembled WGS sequence"/>
</dbReference>
<keyword evidence="2" id="KW-1185">Reference proteome</keyword>
<dbReference type="EMBL" id="LXQA010568995">
    <property type="protein sequence ID" value="MCI59725.1"/>
    <property type="molecule type" value="Genomic_DNA"/>
</dbReference>
<protein>
    <submittedName>
        <fullName evidence="1">Inactive rhomboid protein 1-like</fullName>
    </submittedName>
</protein>
<organism evidence="1 2">
    <name type="scientific">Trifolium medium</name>
    <dbReference type="NCBI Taxonomy" id="97028"/>
    <lineage>
        <taxon>Eukaryota</taxon>
        <taxon>Viridiplantae</taxon>
        <taxon>Streptophyta</taxon>
        <taxon>Embryophyta</taxon>
        <taxon>Tracheophyta</taxon>
        <taxon>Spermatophyta</taxon>
        <taxon>Magnoliopsida</taxon>
        <taxon>eudicotyledons</taxon>
        <taxon>Gunneridae</taxon>
        <taxon>Pentapetalae</taxon>
        <taxon>rosids</taxon>
        <taxon>fabids</taxon>
        <taxon>Fabales</taxon>
        <taxon>Fabaceae</taxon>
        <taxon>Papilionoideae</taxon>
        <taxon>50 kb inversion clade</taxon>
        <taxon>NPAAA clade</taxon>
        <taxon>Hologalegina</taxon>
        <taxon>IRL clade</taxon>
        <taxon>Trifolieae</taxon>
        <taxon>Trifolium</taxon>
    </lineage>
</organism>